<organism evidence="2 3">
    <name type="scientific">Crossiella equi</name>
    <dbReference type="NCBI Taxonomy" id="130796"/>
    <lineage>
        <taxon>Bacteria</taxon>
        <taxon>Bacillati</taxon>
        <taxon>Actinomycetota</taxon>
        <taxon>Actinomycetes</taxon>
        <taxon>Pseudonocardiales</taxon>
        <taxon>Pseudonocardiaceae</taxon>
        <taxon>Crossiella</taxon>
    </lineage>
</organism>
<dbReference type="Pfam" id="PF00550">
    <property type="entry name" value="PP-binding"/>
    <property type="match status" value="1"/>
</dbReference>
<evidence type="ECO:0000259" key="1">
    <source>
        <dbReference type="PROSITE" id="PS50075"/>
    </source>
</evidence>
<dbReference type="Gene3D" id="1.10.1200.10">
    <property type="entry name" value="ACP-like"/>
    <property type="match status" value="1"/>
</dbReference>
<dbReference type="Proteomes" id="UP001519363">
    <property type="component" value="Unassembled WGS sequence"/>
</dbReference>
<comment type="caution">
    <text evidence="2">The sequence shown here is derived from an EMBL/GenBank/DDBJ whole genome shotgun (WGS) entry which is preliminary data.</text>
</comment>
<gene>
    <name evidence="2" type="ORF">JOF53_000796</name>
</gene>
<dbReference type="PROSITE" id="PS50075">
    <property type="entry name" value="CARRIER"/>
    <property type="match status" value="1"/>
</dbReference>
<keyword evidence="3" id="KW-1185">Reference proteome</keyword>
<dbReference type="EMBL" id="JAGIOO010000001">
    <property type="protein sequence ID" value="MBP2471924.1"/>
    <property type="molecule type" value="Genomic_DNA"/>
</dbReference>
<dbReference type="SUPFAM" id="SSF47336">
    <property type="entry name" value="ACP-like"/>
    <property type="match status" value="1"/>
</dbReference>
<evidence type="ECO:0000313" key="2">
    <source>
        <dbReference type="EMBL" id="MBP2471924.1"/>
    </source>
</evidence>
<evidence type="ECO:0000313" key="3">
    <source>
        <dbReference type="Proteomes" id="UP001519363"/>
    </source>
</evidence>
<dbReference type="InterPro" id="IPR036736">
    <property type="entry name" value="ACP-like_sf"/>
</dbReference>
<sequence>MEKQVTGVDESTLNKLVAMILDGLEWPSGDAPPGAETHIGEEGLGMDSLMVVELALDIEEEFGFEIDEEEMFEIGAMTLGRLADFVDDRATRGAVT</sequence>
<dbReference type="RefSeq" id="WP_086781665.1">
    <property type="nucleotide sequence ID" value="NZ_JAGIOO010000001.1"/>
</dbReference>
<name>A0ABS5A6T6_9PSEU</name>
<reference evidence="2 3" key="1">
    <citation type="submission" date="2021-03" db="EMBL/GenBank/DDBJ databases">
        <title>Sequencing the genomes of 1000 actinobacteria strains.</title>
        <authorList>
            <person name="Klenk H.-P."/>
        </authorList>
    </citation>
    <scope>NUCLEOTIDE SEQUENCE [LARGE SCALE GENOMIC DNA]</scope>
    <source>
        <strain evidence="2 3">DSM 44580</strain>
    </source>
</reference>
<feature type="domain" description="Carrier" evidence="1">
    <location>
        <begin position="7"/>
        <end position="90"/>
    </location>
</feature>
<protein>
    <submittedName>
        <fullName evidence="2">Acyl carrier protein</fullName>
    </submittedName>
</protein>
<dbReference type="InterPro" id="IPR009081">
    <property type="entry name" value="PP-bd_ACP"/>
</dbReference>
<accession>A0ABS5A6T6</accession>
<proteinExistence type="predicted"/>